<evidence type="ECO:0000259" key="5">
    <source>
        <dbReference type="PROSITE" id="PS51465"/>
    </source>
</evidence>
<feature type="domain" description="Kazal-like" evidence="5">
    <location>
        <begin position="746"/>
        <end position="794"/>
    </location>
</feature>
<keyword evidence="1" id="KW-0646">Protease inhibitor</keyword>
<dbReference type="PROSITE" id="PS00282">
    <property type="entry name" value="KAZAL_1"/>
    <property type="match status" value="1"/>
</dbReference>
<proteinExistence type="predicted"/>
<dbReference type="Gene3D" id="3.30.60.30">
    <property type="match status" value="16"/>
</dbReference>
<feature type="domain" description="Kazal-like" evidence="5">
    <location>
        <begin position="70"/>
        <end position="121"/>
    </location>
</feature>
<sequence length="1115" mass="124538">MLISSFILQFYLSYLFVSASGGTAEKSCKCDQVFEPVCGSDDVTYDSACHLNCQFLNDKDLYIQYKGTCCPAVVCQDFKDPVCDSEGVTHENECFFNAVECLRRKTENITVTIKHKGHCEDCSQKCDDLALPVCDEVNETHSSLCKFEAFNCRLKALGHIPRKVKHIGKCRKHEETPKAAGTRTLSSDELTQNFPENTATVSSGGGGEYGSTEDHDVFASGESGFPNDTARNVLDQQPDNKDILCSAALCTKKKDPVCDNNNKTHLNMCLFKFAACKSLRAGVQLEIAYKGECSKPKVNIRREPVKAGKECAKCADKEELVPVCDNYNHTHQSICLFSNWNCEQRRANLEQRVLVHVGPCHAGSPLFNLKEEVCPTKCSRDYRPVCDSHGTTHPNLCTFQMYNCKARKAGVDDVAFLTTLHECKDVSSKHMKTAVNSHAEGKEVATTNKTFECPEPHCDNIKSPVCDSDGHVHKNECLFAWARCLAAQQGRTLRIFPEELCNISNCRLVKSENCTNDYDPICGSDFVTYPNYCIYQKAQCAQKKLEILFKGECSVCLVKPCAHLEPESDDDLFVCDQAGDTKSKCEFDMLRCIYEKKFGYNITSAYEGRCCDRLEICPAESKPVCDSNGVTHRNRCHFEVSRCRIEKIDKQKPPHEAFEGRCDDHTTTSSIVITTTTTTAPETSSEGNGQIFVSKSEHDCAGLSCPNKYAPVCGSDAITYSSVCHLEKDNCENEAEISVSYFGECCSLECPHVWRPVCDNEGTTHMNLCEFSEQRCLADRIHHKNLTIQSYEECMDSEKCGDKCEDSSRPVCASNGVTFANECHLNKANCHLRNGKSGTPGLTKEYDGECCKKSPCEYTFAPICDTSGRTHINNCVFHQEQCVAQKKFNETLKKDYDGQCCNQPCDDAYQPVCDGNVTHKNICHFRVKQCEAERQDQVLPLAYTGECCQVPTGDCMKTGPVCDSEAQTHLDFCSFEAKKCVLQRKNKTLTMVHNGECCSIEQCSKMDEPVCDNKGGTHASMCHFENTKCIYDKIHVNSTLHVKYKGKCCESSCDETWNPVCDQHGKLYTNKCHFLAKSCEIDRSTGGILLETPCSAQQTRRMLRRTRTTSDVSQP</sequence>
<dbReference type="AlphaFoldDB" id="A0AA39H0J0"/>
<keyword evidence="2" id="KW-0722">Serine protease inhibitor</keyword>
<dbReference type="CDD" id="cd00104">
    <property type="entry name" value="KAZAL_FS"/>
    <property type="match status" value="9"/>
</dbReference>
<feature type="chain" id="PRO_5041292636" description="Kazal-like domain-containing protein" evidence="4">
    <location>
        <begin position="25"/>
        <end position="1115"/>
    </location>
</feature>
<dbReference type="Pfam" id="PF07648">
    <property type="entry name" value="Kazal_2"/>
    <property type="match status" value="14"/>
</dbReference>
<dbReference type="SMART" id="SM00280">
    <property type="entry name" value="KAZAL"/>
    <property type="match status" value="17"/>
</dbReference>
<feature type="domain" description="Kazal-like" evidence="5">
    <location>
        <begin position="605"/>
        <end position="664"/>
    </location>
</feature>
<feature type="domain" description="Kazal-like" evidence="5">
    <location>
        <begin position="495"/>
        <end position="555"/>
    </location>
</feature>
<evidence type="ECO:0000256" key="1">
    <source>
        <dbReference type="ARBA" id="ARBA00022690"/>
    </source>
</evidence>
<dbReference type="PANTHER" id="PTHR10913:SF45">
    <property type="entry name" value="FOLLISTATIN, ISOFORM A-RELATED"/>
    <property type="match status" value="1"/>
</dbReference>
<dbReference type="EMBL" id="JAUCMV010000005">
    <property type="protein sequence ID" value="KAK0396491.1"/>
    <property type="molecule type" value="Genomic_DNA"/>
</dbReference>
<evidence type="ECO:0000256" key="3">
    <source>
        <dbReference type="ARBA" id="ARBA00023157"/>
    </source>
</evidence>
<reference evidence="6" key="1">
    <citation type="submission" date="2023-06" db="EMBL/GenBank/DDBJ databases">
        <title>Genomic analysis of the entomopathogenic nematode Steinernema hermaphroditum.</title>
        <authorList>
            <person name="Schwarz E.M."/>
            <person name="Heppert J.K."/>
            <person name="Baniya A."/>
            <person name="Schwartz H.T."/>
            <person name="Tan C.-H."/>
            <person name="Antoshechkin I."/>
            <person name="Sternberg P.W."/>
            <person name="Goodrich-Blair H."/>
            <person name="Dillman A.R."/>
        </authorList>
    </citation>
    <scope>NUCLEOTIDE SEQUENCE</scope>
    <source>
        <strain evidence="6">PS9179</strain>
        <tissue evidence="6">Whole animal</tissue>
    </source>
</reference>
<feature type="domain" description="Kazal-like" evidence="5">
    <location>
        <begin position="694"/>
        <end position="745"/>
    </location>
</feature>
<evidence type="ECO:0000313" key="7">
    <source>
        <dbReference type="Proteomes" id="UP001175271"/>
    </source>
</evidence>
<keyword evidence="4" id="KW-0732">Signal</keyword>
<dbReference type="PROSITE" id="PS51465">
    <property type="entry name" value="KAZAL_2"/>
    <property type="match status" value="12"/>
</dbReference>
<dbReference type="Proteomes" id="UP001175271">
    <property type="component" value="Unassembled WGS sequence"/>
</dbReference>
<dbReference type="GO" id="GO:0005576">
    <property type="term" value="C:extracellular region"/>
    <property type="evidence" value="ECO:0007669"/>
    <property type="project" value="TreeGrafter"/>
</dbReference>
<feature type="domain" description="Kazal-like" evidence="5">
    <location>
        <begin position="239"/>
        <end position="295"/>
    </location>
</feature>
<keyword evidence="7" id="KW-1185">Reference proteome</keyword>
<keyword evidence="3" id="KW-1015">Disulfide bond</keyword>
<feature type="domain" description="Kazal-like" evidence="5">
    <location>
        <begin position="795"/>
        <end position="850"/>
    </location>
</feature>
<dbReference type="SUPFAM" id="SSF100895">
    <property type="entry name" value="Kazal-type serine protease inhibitors"/>
    <property type="match status" value="17"/>
</dbReference>
<evidence type="ECO:0000256" key="4">
    <source>
        <dbReference type="SAM" id="SignalP"/>
    </source>
</evidence>
<evidence type="ECO:0000256" key="2">
    <source>
        <dbReference type="ARBA" id="ARBA00022900"/>
    </source>
</evidence>
<organism evidence="6 7">
    <name type="scientific">Steinernema hermaphroditum</name>
    <dbReference type="NCBI Taxonomy" id="289476"/>
    <lineage>
        <taxon>Eukaryota</taxon>
        <taxon>Metazoa</taxon>
        <taxon>Ecdysozoa</taxon>
        <taxon>Nematoda</taxon>
        <taxon>Chromadorea</taxon>
        <taxon>Rhabditida</taxon>
        <taxon>Tylenchina</taxon>
        <taxon>Panagrolaimomorpha</taxon>
        <taxon>Strongyloidoidea</taxon>
        <taxon>Steinernematidae</taxon>
        <taxon>Steinernema</taxon>
    </lineage>
</organism>
<gene>
    <name evidence="6" type="ORF">QR680_001738</name>
</gene>
<feature type="domain" description="Kazal-like" evidence="5">
    <location>
        <begin position="1043"/>
        <end position="1096"/>
    </location>
</feature>
<feature type="domain" description="Kazal-like" evidence="5">
    <location>
        <begin position="447"/>
        <end position="492"/>
    </location>
</feature>
<accession>A0AA39H0J0</accession>
<feature type="domain" description="Kazal-like" evidence="5">
    <location>
        <begin position="851"/>
        <end position="900"/>
    </location>
</feature>
<dbReference type="PANTHER" id="PTHR10913">
    <property type="entry name" value="FOLLISTATIN-RELATED"/>
    <property type="match status" value="1"/>
</dbReference>
<dbReference type="Pfam" id="PF00050">
    <property type="entry name" value="Kazal_1"/>
    <property type="match status" value="2"/>
</dbReference>
<comment type="caution">
    <text evidence="6">The sequence shown here is derived from an EMBL/GenBank/DDBJ whole genome shotgun (WGS) entry which is preliminary data.</text>
</comment>
<dbReference type="InterPro" id="IPR050653">
    <property type="entry name" value="Prot_Inhib_GrowthFact_Antg"/>
</dbReference>
<dbReference type="InterPro" id="IPR036058">
    <property type="entry name" value="Kazal_dom_sf"/>
</dbReference>
<name>A0AA39H0J0_9BILA</name>
<evidence type="ECO:0000313" key="6">
    <source>
        <dbReference type="EMBL" id="KAK0396491.1"/>
    </source>
</evidence>
<protein>
    <recommendedName>
        <fullName evidence="5">Kazal-like domain-containing protein</fullName>
    </recommendedName>
</protein>
<feature type="domain" description="Kazal-like" evidence="5">
    <location>
        <begin position="22"/>
        <end position="69"/>
    </location>
</feature>
<feature type="signal peptide" evidence="4">
    <location>
        <begin position="1"/>
        <end position="24"/>
    </location>
</feature>
<dbReference type="InterPro" id="IPR002350">
    <property type="entry name" value="Kazal_dom"/>
</dbReference>
<feature type="domain" description="Kazal-like" evidence="5">
    <location>
        <begin position="368"/>
        <end position="425"/>
    </location>
</feature>